<name>A0ABQ6KC46_ASPOZ</name>
<protein>
    <submittedName>
        <fullName evidence="1">Unnamed protein product</fullName>
    </submittedName>
</protein>
<comment type="caution">
    <text evidence="1">The sequence shown here is derived from an EMBL/GenBank/DDBJ whole genome shotgun (WGS) entry which is preliminary data.</text>
</comment>
<dbReference type="EMBL" id="BSYB01000004">
    <property type="protein sequence ID" value="GMG42322.1"/>
    <property type="molecule type" value="Genomic_DNA"/>
</dbReference>
<reference evidence="1" key="1">
    <citation type="submission" date="2023-04" db="EMBL/GenBank/DDBJ databases">
        <title>Aspergillus oryzae var. brunneus NBRC 4377.</title>
        <authorList>
            <person name="Ichikawa N."/>
            <person name="Sato H."/>
            <person name="Tonouchi N."/>
        </authorList>
    </citation>
    <scope>NUCLEOTIDE SEQUENCE</scope>
    <source>
        <strain evidence="1">NBRC 4377</strain>
    </source>
</reference>
<keyword evidence="2" id="KW-1185">Reference proteome</keyword>
<accession>A0ABQ6KC46</accession>
<organism evidence="1 2">
    <name type="scientific">Aspergillus oryzae var. brunneus</name>
    <dbReference type="NCBI Taxonomy" id="332754"/>
    <lineage>
        <taxon>Eukaryota</taxon>
        <taxon>Fungi</taxon>
        <taxon>Dikarya</taxon>
        <taxon>Ascomycota</taxon>
        <taxon>Pezizomycotina</taxon>
        <taxon>Eurotiomycetes</taxon>
        <taxon>Eurotiomycetidae</taxon>
        <taxon>Eurotiales</taxon>
        <taxon>Aspergillaceae</taxon>
        <taxon>Aspergillus</taxon>
        <taxon>Aspergillus subgen. Circumdati</taxon>
    </lineage>
</organism>
<sequence>MMLFLSTLSKLVEIKHQNHDDITHGPPLDLQTKQTDIISHGVEKHLVVSNSMSNRFHFAFHSFRSERKRKLTKQNEDQVEPPVNLAECNRRNLIPDGAHHPVAKTGCDGVSSASDLHRHDFGHVHPGEVCC</sequence>
<gene>
    <name evidence="1" type="ORF">Aory05_000145500</name>
</gene>
<evidence type="ECO:0000313" key="2">
    <source>
        <dbReference type="Proteomes" id="UP001165189"/>
    </source>
</evidence>
<evidence type="ECO:0000313" key="1">
    <source>
        <dbReference type="EMBL" id="GMG42322.1"/>
    </source>
</evidence>
<proteinExistence type="predicted"/>
<dbReference type="Proteomes" id="UP001165189">
    <property type="component" value="Unassembled WGS sequence"/>
</dbReference>